<name>A0ABP8HEE5_9BURK</name>
<feature type="signal peptide" evidence="1">
    <location>
        <begin position="1"/>
        <end position="22"/>
    </location>
</feature>
<dbReference type="InterPro" id="IPR006311">
    <property type="entry name" value="TAT_signal"/>
</dbReference>
<proteinExistence type="predicted"/>
<organism evidence="2 3">
    <name type="scientific">Variovorax defluvii</name>
    <dbReference type="NCBI Taxonomy" id="913761"/>
    <lineage>
        <taxon>Bacteria</taxon>
        <taxon>Pseudomonadati</taxon>
        <taxon>Pseudomonadota</taxon>
        <taxon>Betaproteobacteria</taxon>
        <taxon>Burkholderiales</taxon>
        <taxon>Comamonadaceae</taxon>
        <taxon>Variovorax</taxon>
    </lineage>
</organism>
<comment type="caution">
    <text evidence="2">The sequence shown here is derived from an EMBL/GenBank/DDBJ whole genome shotgun (WGS) entry which is preliminary data.</text>
</comment>
<keyword evidence="3" id="KW-1185">Reference proteome</keyword>
<sequence length="335" mass="35888">MTSGRARLSRRAAMATALAALAMGPGAQPRAAAPMSRLGFLGPGTGDPISLRTIIEPLRQGLRDLGYVEERNLVIDVRWADARYERLPGLLDELLKLGPDVLMTSEAAPAMAARDAVKTLPIVAVAVDDPVGMGLAQSHARPGGNITGIAAAFTGLLQKRLQLLKEVVPTAQRMALLYNPDSVKRESMVPSVARWKQGLGINVQFHPIRGPDDFEPAFAALARERAEAVVVLADSMTWVHRAKLGELCTQHRLPSVWGGGIFLDAGGLLSYQGDFPAMYRRAAVFVDKILKGTPPGEIPFEQGTKLELVVNLKAAKALGISIPRSVLVSADEVIE</sequence>
<dbReference type="Gene3D" id="3.40.50.2300">
    <property type="match status" value="2"/>
</dbReference>
<dbReference type="Pfam" id="PF04392">
    <property type="entry name" value="ABC_sub_bind"/>
    <property type="match status" value="1"/>
</dbReference>
<dbReference type="EMBL" id="BAABGJ010000013">
    <property type="protein sequence ID" value="GAA4338221.1"/>
    <property type="molecule type" value="Genomic_DNA"/>
</dbReference>
<keyword evidence="1" id="KW-0732">Signal</keyword>
<gene>
    <name evidence="2" type="ORF">GCM10023165_16750</name>
</gene>
<dbReference type="InterPro" id="IPR007487">
    <property type="entry name" value="ABC_transpt-TYRBP-like"/>
</dbReference>
<dbReference type="Proteomes" id="UP001500975">
    <property type="component" value="Unassembled WGS sequence"/>
</dbReference>
<dbReference type="PANTHER" id="PTHR35271:SF1">
    <property type="entry name" value="ABC TRANSPORTER, SUBSTRATE-BINDING LIPOPROTEIN"/>
    <property type="match status" value="1"/>
</dbReference>
<reference evidence="3" key="1">
    <citation type="journal article" date="2019" name="Int. J. Syst. Evol. Microbiol.">
        <title>The Global Catalogue of Microorganisms (GCM) 10K type strain sequencing project: providing services to taxonomists for standard genome sequencing and annotation.</title>
        <authorList>
            <consortium name="The Broad Institute Genomics Platform"/>
            <consortium name="The Broad Institute Genome Sequencing Center for Infectious Disease"/>
            <person name="Wu L."/>
            <person name="Ma J."/>
        </authorList>
    </citation>
    <scope>NUCLEOTIDE SEQUENCE [LARGE SCALE GENOMIC DNA]</scope>
    <source>
        <strain evidence="3">JCM 17804</strain>
    </source>
</reference>
<dbReference type="CDD" id="cd06325">
    <property type="entry name" value="PBP1_ABC_unchar_transporter"/>
    <property type="match status" value="1"/>
</dbReference>
<dbReference type="RefSeq" id="WP_345537163.1">
    <property type="nucleotide sequence ID" value="NZ_BAABGJ010000013.1"/>
</dbReference>
<accession>A0ABP8HEE5</accession>
<dbReference type="PROSITE" id="PS51318">
    <property type="entry name" value="TAT"/>
    <property type="match status" value="1"/>
</dbReference>
<dbReference type="PANTHER" id="PTHR35271">
    <property type="entry name" value="ABC TRANSPORTER, SUBSTRATE-BINDING LIPOPROTEIN-RELATED"/>
    <property type="match status" value="1"/>
</dbReference>
<feature type="chain" id="PRO_5046457805" evidence="1">
    <location>
        <begin position="23"/>
        <end position="335"/>
    </location>
</feature>
<evidence type="ECO:0000313" key="2">
    <source>
        <dbReference type="EMBL" id="GAA4338221.1"/>
    </source>
</evidence>
<protein>
    <submittedName>
        <fullName evidence="2">ABC transporter substrate-binding protein</fullName>
    </submittedName>
</protein>
<evidence type="ECO:0000256" key="1">
    <source>
        <dbReference type="SAM" id="SignalP"/>
    </source>
</evidence>
<evidence type="ECO:0000313" key="3">
    <source>
        <dbReference type="Proteomes" id="UP001500975"/>
    </source>
</evidence>